<dbReference type="OrthoDB" id="6108017at2759"/>
<evidence type="ECO:0000256" key="2">
    <source>
        <dbReference type="ARBA" id="ARBA00022741"/>
    </source>
</evidence>
<gene>
    <name evidence="11" type="ORF">FBUS_08052</name>
</gene>
<dbReference type="InterPro" id="IPR038185">
    <property type="entry name" value="MyTH4_dom_sf"/>
</dbReference>
<dbReference type="PANTHER" id="PTHR22692:SF26">
    <property type="entry name" value="SH3 DOMAIN-CONTAINING PROTEIN"/>
    <property type="match status" value="1"/>
</dbReference>
<evidence type="ECO:0000259" key="8">
    <source>
        <dbReference type="PROSITE" id="PS50057"/>
    </source>
</evidence>
<dbReference type="CDD" id="cd17092">
    <property type="entry name" value="FERM1_F1_Myosin-VII"/>
    <property type="match status" value="1"/>
</dbReference>
<dbReference type="Gene3D" id="1.25.40.530">
    <property type="entry name" value="MyTH4 domain"/>
    <property type="match status" value="1"/>
</dbReference>
<dbReference type="Pfam" id="PF00063">
    <property type="entry name" value="Myosin_head"/>
    <property type="match status" value="2"/>
</dbReference>
<dbReference type="EMBL" id="LUCM01009694">
    <property type="protein sequence ID" value="KAA0186539.1"/>
    <property type="molecule type" value="Genomic_DNA"/>
</dbReference>
<feature type="domain" description="FERM" evidence="8">
    <location>
        <begin position="1061"/>
        <end position="1331"/>
    </location>
</feature>
<dbReference type="PROSITE" id="PS51016">
    <property type="entry name" value="MYTH4"/>
    <property type="match status" value="1"/>
</dbReference>
<dbReference type="Gene3D" id="1.20.5.4820">
    <property type="match status" value="1"/>
</dbReference>
<dbReference type="GO" id="GO:0005524">
    <property type="term" value="F:ATP binding"/>
    <property type="evidence" value="ECO:0007669"/>
    <property type="project" value="UniProtKB-UniRule"/>
</dbReference>
<dbReference type="InterPro" id="IPR011993">
    <property type="entry name" value="PH-like_dom_sf"/>
</dbReference>
<feature type="binding site" evidence="6">
    <location>
        <begin position="100"/>
        <end position="107"/>
    </location>
    <ligand>
        <name>ATP</name>
        <dbReference type="ChEBI" id="CHEBI:30616"/>
    </ligand>
</feature>
<evidence type="ECO:0000259" key="10">
    <source>
        <dbReference type="PROSITE" id="PS51456"/>
    </source>
</evidence>
<dbReference type="SMART" id="SM00242">
    <property type="entry name" value="MYSc"/>
    <property type="match status" value="1"/>
</dbReference>
<feature type="compositionally biased region" description="Basic and acidic residues" evidence="7">
    <location>
        <begin position="762"/>
        <end position="775"/>
    </location>
</feature>
<dbReference type="PANTHER" id="PTHR22692">
    <property type="entry name" value="MYOSIN VII, XV"/>
    <property type="match status" value="1"/>
</dbReference>
<dbReference type="InterPro" id="IPR000857">
    <property type="entry name" value="MyTH4_dom"/>
</dbReference>
<evidence type="ECO:0000259" key="9">
    <source>
        <dbReference type="PROSITE" id="PS51016"/>
    </source>
</evidence>
<keyword evidence="4 6" id="KW-0518">Myosin</keyword>
<dbReference type="InterPro" id="IPR019749">
    <property type="entry name" value="Band_41_domain"/>
</dbReference>
<feature type="domain" description="MyTH4" evidence="9">
    <location>
        <begin position="822"/>
        <end position="1056"/>
    </location>
</feature>
<dbReference type="InterPro" id="IPR029071">
    <property type="entry name" value="Ubiquitin-like_domsf"/>
</dbReference>
<dbReference type="InterPro" id="IPR035963">
    <property type="entry name" value="FERM_2"/>
</dbReference>
<dbReference type="GO" id="GO:0003774">
    <property type="term" value="F:cytoskeletal motor activity"/>
    <property type="evidence" value="ECO:0007669"/>
    <property type="project" value="UniProtKB-UniRule"/>
</dbReference>
<evidence type="ECO:0000313" key="11">
    <source>
        <dbReference type="EMBL" id="KAA0186539.1"/>
    </source>
</evidence>
<dbReference type="InterPro" id="IPR036106">
    <property type="entry name" value="MYSc_Myo7"/>
</dbReference>
<keyword evidence="5 6" id="KW-0505">Motor protein</keyword>
<dbReference type="InterPro" id="IPR027417">
    <property type="entry name" value="P-loop_NTPase"/>
</dbReference>
<evidence type="ECO:0000256" key="4">
    <source>
        <dbReference type="ARBA" id="ARBA00023123"/>
    </source>
</evidence>
<dbReference type="SUPFAM" id="SSF47031">
    <property type="entry name" value="Second domain of FERM"/>
    <property type="match status" value="1"/>
</dbReference>
<keyword evidence="2 6" id="KW-0547">Nucleotide-binding</keyword>
<dbReference type="Pfam" id="PF21989">
    <property type="entry name" value="RA_2"/>
    <property type="match status" value="1"/>
</dbReference>
<feature type="domain" description="Myosin motor" evidence="10">
    <location>
        <begin position="7"/>
        <end position="668"/>
    </location>
</feature>
<dbReference type="InterPro" id="IPR001609">
    <property type="entry name" value="Myosin_head_motor_dom-like"/>
</dbReference>
<dbReference type="PROSITE" id="PS50057">
    <property type="entry name" value="FERM_3"/>
    <property type="match status" value="1"/>
</dbReference>
<feature type="region of interest" description="Disordered" evidence="7">
    <location>
        <begin position="295"/>
        <end position="339"/>
    </location>
</feature>
<feature type="compositionally biased region" description="Polar residues" evidence="7">
    <location>
        <begin position="298"/>
        <end position="308"/>
    </location>
</feature>
<proteinExistence type="inferred from homology"/>
<dbReference type="GO" id="GO:0003779">
    <property type="term" value="F:actin binding"/>
    <property type="evidence" value="ECO:0007669"/>
    <property type="project" value="UniProtKB-KW"/>
</dbReference>
<dbReference type="SMART" id="SM00295">
    <property type="entry name" value="B41"/>
    <property type="match status" value="1"/>
</dbReference>
<feature type="compositionally biased region" description="Polar residues" evidence="7">
    <location>
        <begin position="322"/>
        <end position="331"/>
    </location>
</feature>
<keyword evidence="6" id="KW-0009">Actin-binding</keyword>
<dbReference type="Gene3D" id="3.40.850.10">
    <property type="entry name" value="Kinesin motor domain"/>
    <property type="match status" value="2"/>
</dbReference>
<feature type="region of interest" description="Actin-binding" evidence="6">
    <location>
        <begin position="547"/>
        <end position="569"/>
    </location>
</feature>
<dbReference type="SUPFAM" id="SSF52540">
    <property type="entry name" value="P-loop containing nucleoside triphosphate hydrolases"/>
    <property type="match status" value="1"/>
</dbReference>
<evidence type="ECO:0000256" key="6">
    <source>
        <dbReference type="PROSITE-ProRule" id="PRU00782"/>
    </source>
</evidence>
<keyword evidence="12" id="KW-1185">Reference proteome</keyword>
<dbReference type="InterPro" id="IPR041793">
    <property type="entry name" value="MyoVII_FERM_C1"/>
</dbReference>
<reference evidence="11" key="1">
    <citation type="submission" date="2019-05" db="EMBL/GenBank/DDBJ databases">
        <title>Annotation for the trematode Fasciolopsis buski.</title>
        <authorList>
            <person name="Choi Y.-J."/>
        </authorList>
    </citation>
    <scope>NUCLEOTIDE SEQUENCE</scope>
    <source>
        <strain evidence="11">HT</strain>
        <tissue evidence="11">Whole worm</tissue>
    </source>
</reference>
<feature type="region of interest" description="Disordered" evidence="7">
    <location>
        <begin position="858"/>
        <end position="885"/>
    </location>
</feature>
<evidence type="ECO:0000313" key="12">
    <source>
        <dbReference type="Proteomes" id="UP000728185"/>
    </source>
</evidence>
<accession>A0A8E0RLB0</accession>
<name>A0A8E0RLB0_9TREM</name>
<evidence type="ECO:0000256" key="5">
    <source>
        <dbReference type="ARBA" id="ARBA00023175"/>
    </source>
</evidence>
<feature type="region of interest" description="Disordered" evidence="7">
    <location>
        <begin position="737"/>
        <end position="794"/>
    </location>
</feature>
<protein>
    <submittedName>
        <fullName evidence="11">Myosin-VIIa</fullName>
    </submittedName>
</protein>
<dbReference type="SMART" id="SM00139">
    <property type="entry name" value="MyTH4"/>
    <property type="match status" value="1"/>
</dbReference>
<evidence type="ECO:0000256" key="1">
    <source>
        <dbReference type="ARBA" id="ARBA00008314"/>
    </source>
</evidence>
<comment type="caution">
    <text evidence="11">The sequence shown here is derived from an EMBL/GenBank/DDBJ whole genome shotgun (WGS) entry which is preliminary data.</text>
</comment>
<evidence type="ECO:0000256" key="3">
    <source>
        <dbReference type="ARBA" id="ARBA00022840"/>
    </source>
</evidence>
<dbReference type="Pfam" id="PF21998">
    <property type="entry name" value="FERM_C1_MyoVII"/>
    <property type="match status" value="1"/>
</dbReference>
<dbReference type="Pfam" id="PF00784">
    <property type="entry name" value="MyTH4"/>
    <property type="match status" value="1"/>
</dbReference>
<dbReference type="GO" id="GO:0016459">
    <property type="term" value="C:myosin complex"/>
    <property type="evidence" value="ECO:0007669"/>
    <property type="project" value="UniProtKB-KW"/>
</dbReference>
<dbReference type="Gene3D" id="1.20.58.530">
    <property type="match status" value="1"/>
</dbReference>
<evidence type="ECO:0000256" key="7">
    <source>
        <dbReference type="SAM" id="MobiDB-lite"/>
    </source>
</evidence>
<dbReference type="SUPFAM" id="SSF54236">
    <property type="entry name" value="Ubiquitin-like"/>
    <property type="match status" value="1"/>
</dbReference>
<dbReference type="InterPro" id="IPR014352">
    <property type="entry name" value="FERM/acyl-CoA-bd_prot_sf"/>
</dbReference>
<dbReference type="CDD" id="cd01381">
    <property type="entry name" value="MYSc_Myo7"/>
    <property type="match status" value="1"/>
</dbReference>
<organism evidence="11 12">
    <name type="scientific">Fasciolopsis buskii</name>
    <dbReference type="NCBI Taxonomy" id="27845"/>
    <lineage>
        <taxon>Eukaryota</taxon>
        <taxon>Metazoa</taxon>
        <taxon>Spiralia</taxon>
        <taxon>Lophotrochozoa</taxon>
        <taxon>Platyhelminthes</taxon>
        <taxon>Trematoda</taxon>
        <taxon>Digenea</taxon>
        <taxon>Plagiorchiida</taxon>
        <taxon>Echinostomata</taxon>
        <taxon>Echinostomatoidea</taxon>
        <taxon>Fasciolidae</taxon>
        <taxon>Fasciolopsis</taxon>
    </lineage>
</organism>
<comment type="similarity">
    <text evidence="1 6">Belongs to the TRAFAC class myosin-kinesin ATPase superfamily. Myosin family.</text>
</comment>
<dbReference type="InterPro" id="IPR000299">
    <property type="entry name" value="FERM_domain"/>
</dbReference>
<dbReference type="Gene3D" id="1.20.80.10">
    <property type="match status" value="1"/>
</dbReference>
<keyword evidence="3 6" id="KW-0067">ATP-binding</keyword>
<sequence>MHPSSIEGVTDMIALGELNEGGILRNLLIRYKQDEIYTYTGSILVALNPYRVLPIYTAEMIKAYRRKRIGELPPHLFAIGDNAYTNMRRYGKDQCIIISGESGAGKTESTKLLLQFLAAVSGQHSWIEQQILDSNPIMEAFGNAKTVRNDNSSRFGKYIEIHFGQERGNIVSARIEQYLLEKSRIVTQAPGERNYHAFYYMLAGMPNAMKRTLGLEQVKDYYYLTQVSPDALECALTSKRLFTGGECVTACLSRAAAITVRDALVKAVYSQLFIWIVHKINAAVYKPAPKVVPRHARSNSPSDCPSISTTNTTGTTGEHDSTNNVDTSASQPWPKWYMPGRGDSCDSASTDVRMPSSGRTSVGVLDIFGFENFARNSFEQLCINFANENLQQFFVRHIFKLEQEEYLAEGINWKHIDYVDNQNTLNLIALKPMNIFALLDEECQFPQGSDVSLLNKLNAQHVQHPQYVKPLCAAEQRFGIQHFAGVVYYDVEGFLEKSRDSFSADLANLIKTSKNSFLHSLFKNSLSSALESRKRSSTLGLQFKKSLDSLMRTLQSCQPFFVRCIKPNDLKRPGLFDRSLCVLQLRYSGMMETIRIRRAGYPIRHKFNEFVDRYRPLATPHTVTTEEDVGRAVEAICSSALASSDYCVGRSKVFLKFIITESRSESRNSCAGKSEGDTQVVVEVPSKCRRCQPVNVSSMTDDLFSIVLENETVYGHDGPTTVPITVGVNRPSVEYPIHSPRSPCANGSNLSPITRKASAGDVGHDSADLVKRDSSIESAPNEDLSEPPVTSVEVNTSDDKSAECTFVQFASKHFQGNVTSDFTRRPLLRPLLGHKSDSDRSAALVVWAMISSFMEIQSESKKPSNKLSSRSGDRNSVFVESRTSYSDSNMVNDDVRKQVDDEIGGFSDSRRTPPGDWFLSTTKARNTRKTQAIPSFVQREDAKLLEEKVSSSHHKLHFIIGHGIMRPSLQDEIYCQICKLILHNPSRRSQAHGWFLLSLCTGCFAPSERLIEPFRHFVQSYAPPEFAVLCLRRLERTLTNGIRRNPPSWAEVRATRLKRDMQLTIVLMDGRTVQVQADAATMASEVCASVANQIGLRDRFGFSVYIGLLNKVSSLGNSNDHLMDAISQCEQFAVGYSNRDQANPWTLYFRKELFTPWHDPSLDPVSTDLIYHQVTRGVIHGEYHCNKRRAVCFLLACKYHVETYDQPDTNKKPVKVDPQNVKHWLIRQRCRWITDAASYSDEMTQLLITLEIFNAPYTTSQVKQEVVRMAKDRWPLFFSKFYRAQQFDGPGVHVDDVVVAVNGTGLYIVNSHQQQIRTFSYVDIYHTITSG</sequence>
<dbReference type="PROSITE" id="PS51456">
    <property type="entry name" value="MYOSIN_MOTOR"/>
    <property type="match status" value="1"/>
</dbReference>
<dbReference type="InterPro" id="IPR036961">
    <property type="entry name" value="Kinesin_motor_dom_sf"/>
</dbReference>
<dbReference type="InterPro" id="IPR051567">
    <property type="entry name" value="Unconventional_Myosin_ATPase"/>
</dbReference>
<dbReference type="Proteomes" id="UP000728185">
    <property type="component" value="Unassembled WGS sequence"/>
</dbReference>
<dbReference type="Gene3D" id="3.10.20.90">
    <property type="entry name" value="Phosphatidylinositol 3-kinase Catalytic Subunit, Chain A, domain 1"/>
    <property type="match status" value="1"/>
</dbReference>
<dbReference type="PRINTS" id="PR00193">
    <property type="entry name" value="MYOSINHEAVY"/>
</dbReference>
<dbReference type="Gene3D" id="2.30.29.30">
    <property type="entry name" value="Pleckstrin-homology domain (PH domain)/Phosphotyrosine-binding domain (PTB)"/>
    <property type="match status" value="1"/>
</dbReference>